<keyword evidence="2" id="KW-1185">Reference proteome</keyword>
<protein>
    <submittedName>
        <fullName evidence="1">Uncharacterized protein</fullName>
    </submittedName>
</protein>
<dbReference type="EMBL" id="KN831988">
    <property type="protein sequence ID" value="KIO01410.1"/>
    <property type="molecule type" value="Genomic_DNA"/>
</dbReference>
<dbReference type="HOGENOM" id="CLU_035057_3_0_1"/>
<reference evidence="1 2" key="1">
    <citation type="submission" date="2014-04" db="EMBL/GenBank/DDBJ databases">
        <authorList>
            <consortium name="DOE Joint Genome Institute"/>
            <person name="Kuo A."/>
            <person name="Kohler A."/>
            <person name="Costa M.D."/>
            <person name="Nagy L.G."/>
            <person name="Floudas D."/>
            <person name="Copeland A."/>
            <person name="Barry K.W."/>
            <person name="Cichocki N."/>
            <person name="Veneault-Fourrey C."/>
            <person name="LaButti K."/>
            <person name="Lindquist E.A."/>
            <person name="Lipzen A."/>
            <person name="Lundell T."/>
            <person name="Morin E."/>
            <person name="Murat C."/>
            <person name="Sun H."/>
            <person name="Tunlid A."/>
            <person name="Henrissat B."/>
            <person name="Grigoriev I.V."/>
            <person name="Hibbett D.S."/>
            <person name="Martin F."/>
            <person name="Nordberg H.P."/>
            <person name="Cantor M.N."/>
            <person name="Hua S.X."/>
        </authorList>
    </citation>
    <scope>NUCLEOTIDE SEQUENCE [LARGE SCALE GENOMIC DNA]</scope>
    <source>
        <strain evidence="1 2">Marx 270</strain>
    </source>
</reference>
<dbReference type="Proteomes" id="UP000054217">
    <property type="component" value="Unassembled WGS sequence"/>
</dbReference>
<accession>A0A0C3NKF5</accession>
<dbReference type="OrthoDB" id="2702312at2759"/>
<reference evidence="2" key="2">
    <citation type="submission" date="2015-01" db="EMBL/GenBank/DDBJ databases">
        <title>Evolutionary Origins and Diversification of the Mycorrhizal Mutualists.</title>
        <authorList>
            <consortium name="DOE Joint Genome Institute"/>
            <consortium name="Mycorrhizal Genomics Consortium"/>
            <person name="Kohler A."/>
            <person name="Kuo A."/>
            <person name="Nagy L.G."/>
            <person name="Floudas D."/>
            <person name="Copeland A."/>
            <person name="Barry K.W."/>
            <person name="Cichocki N."/>
            <person name="Veneault-Fourrey C."/>
            <person name="LaButti K."/>
            <person name="Lindquist E.A."/>
            <person name="Lipzen A."/>
            <person name="Lundell T."/>
            <person name="Morin E."/>
            <person name="Murat C."/>
            <person name="Riley R."/>
            <person name="Ohm R."/>
            <person name="Sun H."/>
            <person name="Tunlid A."/>
            <person name="Henrissat B."/>
            <person name="Grigoriev I.V."/>
            <person name="Hibbett D.S."/>
            <person name="Martin F."/>
        </authorList>
    </citation>
    <scope>NUCLEOTIDE SEQUENCE [LARGE SCALE GENOMIC DNA]</scope>
    <source>
        <strain evidence="2">Marx 270</strain>
    </source>
</reference>
<evidence type="ECO:0000313" key="1">
    <source>
        <dbReference type="EMBL" id="KIO01410.1"/>
    </source>
</evidence>
<sequence length="130" mass="15098">MPRPSFKASSPLVNEPQVSLPINELQVKTKPFFATATGLLNKPGDIEGPVQGNAPSVTETLEVKSPHEWSTAHFVKHLQVLEVRAEDEEFKLEQVYWLLEMLVRQVTHWIKTVWARWEELRRLKDDLWDL</sequence>
<proteinExistence type="predicted"/>
<dbReference type="InParanoid" id="A0A0C3NKF5"/>
<evidence type="ECO:0000313" key="2">
    <source>
        <dbReference type="Proteomes" id="UP000054217"/>
    </source>
</evidence>
<name>A0A0C3NKF5_PISTI</name>
<gene>
    <name evidence="1" type="ORF">M404DRAFT_28716</name>
</gene>
<dbReference type="AlphaFoldDB" id="A0A0C3NKF5"/>
<organism evidence="1 2">
    <name type="scientific">Pisolithus tinctorius Marx 270</name>
    <dbReference type="NCBI Taxonomy" id="870435"/>
    <lineage>
        <taxon>Eukaryota</taxon>
        <taxon>Fungi</taxon>
        <taxon>Dikarya</taxon>
        <taxon>Basidiomycota</taxon>
        <taxon>Agaricomycotina</taxon>
        <taxon>Agaricomycetes</taxon>
        <taxon>Agaricomycetidae</taxon>
        <taxon>Boletales</taxon>
        <taxon>Sclerodermatineae</taxon>
        <taxon>Pisolithaceae</taxon>
        <taxon>Pisolithus</taxon>
    </lineage>
</organism>